<dbReference type="Proteomes" id="UP000190951">
    <property type="component" value="Chromosome"/>
</dbReference>
<dbReference type="Gene3D" id="3.40.50.1000">
    <property type="entry name" value="HAD superfamily/HAD-like"/>
    <property type="match status" value="1"/>
</dbReference>
<dbReference type="SUPFAM" id="SSF56784">
    <property type="entry name" value="HAD-like"/>
    <property type="match status" value="1"/>
</dbReference>
<gene>
    <name evidence="1" type="ORF">CROST_020720</name>
</gene>
<dbReference type="EMBL" id="CP096983">
    <property type="protein sequence ID" value="URZ11355.1"/>
    <property type="molecule type" value="Genomic_DNA"/>
</dbReference>
<reference evidence="1 2" key="1">
    <citation type="submission" date="2022-04" db="EMBL/GenBank/DDBJ databases">
        <title>Genome sequence of C. roseum typestrain.</title>
        <authorList>
            <person name="Poehlein A."/>
            <person name="Schoch T."/>
            <person name="Duerre P."/>
            <person name="Daniel R."/>
        </authorList>
    </citation>
    <scope>NUCLEOTIDE SEQUENCE [LARGE SCALE GENOMIC DNA]</scope>
    <source>
        <strain evidence="1 2">DSM 7320</strain>
    </source>
</reference>
<sequence length="776" mass="91283">MVEKLIYRLKNKKLLSLDVFDTLLFRAVKDPCEIFTITAKELLKNENLDFELSEEEFKIMRIEAEKNARIKKKKILDTDEVFLEEIYNEFPESIIKNKKEAVRTEVEIETKYCYVNSEIIKLIDYAYDNKINIILTSDMYLKEEDLRYIFYKNEFSLKKIDNIFMSSEYGVSKRNEGLFKIIFNEYKNIEKNEMLHIGDNRISDVTVPHKLGMDSFFYDVVHENGNKVFEYEKILYNYPLKALDSLRKLACYDFKQDYELQIGILVLGPFLTVYIDWVVNKLQKYNIKAIYPLMREGTLLAKLLKNEIERRKLKIKVNPIYVSRKSTYIPSILEYNEEEVEKLFLTNWKLCDLARNFNLNSLLEVFGEFSEVYLKKASEVNFKEGSLYDALKKFLLSEDIRNEVKKYISKKRKALNMYLRQEMEGFEEVATIDVGFSGTIQSAIENSLKGENIQFKLYHFLAMSDENVKNKLFDKINILGFCSSFKENEDLIKNIKRNTFILEQLILDSVGTTLDYKLTENKVLPVLKDTNFNISEKEKKWWKGVIIFQKRWMDLVSKKPLLCKNIIENKREILQIISRLVNMPTPVEVEVIGNLTFEDKFGLNVERKICTDKDVDLVKKYGEDYIDKNGFKGFDEFNILWYEGVITKANPNYYVKKYLEDKSNDEYFNAARKVIEKVKNYGLDEVVVYGAGKVGEAVIKACSFYSVKILNIVDRNESLWGKSIEDIKIISLKDSLKLGYKNYIVASFSFIEEIRKTILDKAKDIGESNIEIFYFK</sequence>
<keyword evidence="2" id="KW-1185">Reference proteome</keyword>
<evidence type="ECO:0000313" key="2">
    <source>
        <dbReference type="Proteomes" id="UP000190951"/>
    </source>
</evidence>
<evidence type="ECO:0000313" key="1">
    <source>
        <dbReference type="EMBL" id="URZ11355.1"/>
    </source>
</evidence>
<name>A0A1S8MDF1_9CLOT</name>
<dbReference type="InterPro" id="IPR023214">
    <property type="entry name" value="HAD_sf"/>
</dbReference>
<proteinExistence type="predicted"/>
<dbReference type="KEGG" id="crw:CROST_020720"/>
<dbReference type="InterPro" id="IPR036412">
    <property type="entry name" value="HAD-like_sf"/>
</dbReference>
<organism evidence="1 2">
    <name type="scientific">Clostridium felsineum</name>
    <dbReference type="NCBI Taxonomy" id="36839"/>
    <lineage>
        <taxon>Bacteria</taxon>
        <taxon>Bacillati</taxon>
        <taxon>Bacillota</taxon>
        <taxon>Clostridia</taxon>
        <taxon>Eubacteriales</taxon>
        <taxon>Clostridiaceae</taxon>
        <taxon>Clostridium</taxon>
    </lineage>
</organism>
<protein>
    <submittedName>
        <fullName evidence="1">Uncharacterized protein</fullName>
    </submittedName>
</protein>
<dbReference type="AlphaFoldDB" id="A0A1S8MDF1"/>
<dbReference type="RefSeq" id="WP_077832679.1">
    <property type="nucleotide sequence ID" value="NZ_CP096983.1"/>
</dbReference>
<dbReference type="Gene3D" id="1.10.150.400">
    <property type="match status" value="1"/>
</dbReference>
<accession>A0A1S8MDF1</accession>
<dbReference type="STRING" id="84029.CROST_37220"/>